<protein>
    <submittedName>
        <fullName evidence="2">Uncharacterized protein</fullName>
    </submittedName>
</protein>
<keyword evidence="3" id="KW-1185">Reference proteome</keyword>
<accession>A0A9P3GSE7</accession>
<comment type="caution">
    <text evidence="2">The sequence shown here is derived from an EMBL/GenBank/DDBJ whole genome shotgun (WGS) entry which is preliminary data.</text>
</comment>
<reference evidence="2 3" key="1">
    <citation type="submission" date="2021-08" db="EMBL/GenBank/DDBJ databases">
        <title>Draft Genome Sequence of Phanerochaete sordida strain YK-624.</title>
        <authorList>
            <person name="Mori T."/>
            <person name="Dohra H."/>
            <person name="Suzuki T."/>
            <person name="Kawagishi H."/>
            <person name="Hirai H."/>
        </authorList>
    </citation>
    <scope>NUCLEOTIDE SEQUENCE [LARGE SCALE GENOMIC DNA]</scope>
    <source>
        <strain evidence="2 3">YK-624</strain>
    </source>
</reference>
<evidence type="ECO:0000256" key="1">
    <source>
        <dbReference type="SAM" id="MobiDB-lite"/>
    </source>
</evidence>
<dbReference type="EMBL" id="BPQB01000146">
    <property type="protein sequence ID" value="GJF00327.1"/>
    <property type="molecule type" value="Genomic_DNA"/>
</dbReference>
<evidence type="ECO:0000313" key="2">
    <source>
        <dbReference type="EMBL" id="GJF00327.1"/>
    </source>
</evidence>
<feature type="region of interest" description="Disordered" evidence="1">
    <location>
        <begin position="126"/>
        <end position="150"/>
    </location>
</feature>
<sequence length="150" mass="16746">MLLPWCDVLQWTALGMPVSVSTVHDSPLRFGLRADALARFEAAADEGSAHRLPLHPAMPTTPVQVWRNVREAKVLDDPAQFFGELTNVWELLFELQREHGMPDVDDMFIDDARSVGGESMVTDSDWLSDAGGFADDEASDRAYESMSEYE</sequence>
<organism evidence="2 3">
    <name type="scientific">Phanerochaete sordida</name>
    <dbReference type="NCBI Taxonomy" id="48140"/>
    <lineage>
        <taxon>Eukaryota</taxon>
        <taxon>Fungi</taxon>
        <taxon>Dikarya</taxon>
        <taxon>Basidiomycota</taxon>
        <taxon>Agaricomycotina</taxon>
        <taxon>Agaricomycetes</taxon>
        <taxon>Polyporales</taxon>
        <taxon>Phanerochaetaceae</taxon>
        <taxon>Phanerochaete</taxon>
    </lineage>
</organism>
<gene>
    <name evidence="2" type="ORF">PsYK624_166120</name>
</gene>
<dbReference type="AlphaFoldDB" id="A0A9P3GSE7"/>
<dbReference type="Proteomes" id="UP000703269">
    <property type="component" value="Unassembled WGS sequence"/>
</dbReference>
<evidence type="ECO:0000313" key="3">
    <source>
        <dbReference type="Proteomes" id="UP000703269"/>
    </source>
</evidence>
<name>A0A9P3GSE7_9APHY</name>
<proteinExistence type="predicted"/>